<keyword evidence="2" id="KW-1185">Reference proteome</keyword>
<sequence length="435" mass="52255">MKKICLFDSLKEYLSNYNTREFSNFCLYKNNKIFCWTYKHPFKLYQTGVFYIDTKKYKSKYFKVSNDVKILYNDMCEDIFTIHSSFTSCLKLHIKKLNSELEEEDIIDIPLLLELEDFDNRLFCKTKYSIHAKLLDKRYIFVKLFPYLDKKGQLERFDPLFIFIDIIAKKYYLLSSRLSKKIKNIDVVQVHLFDSKYLFFEISNLGNSEKHDLLVNNKERSDIVSTDHFSQKHIIYPIEQLKVDILKDTVDFEKYTFTCTQFDAVLPFYFIENDNYYYLKTYVNENKSEFYKINLLDKNNSSHLICTIREKILENSIYANYKIIKVKKIDKKDVLYIAREILENQEISIIEALYLGEKIVTKNYNTFKFNKKERCIDICESDGYLVTMEYLKSNNTIFKFFSLYDKRLLLQTEPCSNILYFNNPLNNEEILVVPY</sequence>
<evidence type="ECO:0000313" key="2">
    <source>
        <dbReference type="Proteomes" id="UP001164745"/>
    </source>
</evidence>
<evidence type="ECO:0000313" key="1">
    <source>
        <dbReference type="EMBL" id="WAM31719.1"/>
    </source>
</evidence>
<name>A0ABY7BK39_9FIRM</name>
<organism evidence="1 2">
    <name type="scientific">Caldicellulosiruptor naganoensis</name>
    <dbReference type="NCBI Taxonomy" id="29324"/>
    <lineage>
        <taxon>Bacteria</taxon>
        <taxon>Bacillati</taxon>
        <taxon>Bacillota</taxon>
        <taxon>Bacillota incertae sedis</taxon>
        <taxon>Caldicellulosiruptorales</taxon>
        <taxon>Caldicellulosiruptoraceae</taxon>
        <taxon>Caldicellulosiruptor</taxon>
    </lineage>
</organism>
<dbReference type="EMBL" id="CP113864">
    <property type="protein sequence ID" value="WAM31719.1"/>
    <property type="molecule type" value="Genomic_DNA"/>
</dbReference>
<dbReference type="Proteomes" id="UP001164745">
    <property type="component" value="Chromosome"/>
</dbReference>
<accession>A0ABY7BK39</accession>
<reference evidence="1" key="1">
    <citation type="submission" date="2022-12" db="EMBL/GenBank/DDBJ databases">
        <authorList>
            <person name="Bing R.G."/>
            <person name="Willard D.J."/>
            <person name="Manesh M.J.H."/>
            <person name="Laemthong T."/>
            <person name="Crosby J.R."/>
            <person name="Kelly R.M."/>
        </authorList>
    </citation>
    <scope>NUCLEOTIDE SEQUENCE</scope>
    <source>
        <strain evidence="1">DSM 8991</strain>
    </source>
</reference>
<protein>
    <submittedName>
        <fullName evidence="1">Uncharacterized protein</fullName>
    </submittedName>
</protein>
<dbReference type="RefSeq" id="WP_045164519.1">
    <property type="nucleotide sequence ID" value="NZ_CP113864.1"/>
</dbReference>
<proteinExistence type="predicted"/>
<gene>
    <name evidence="1" type="ORF">OTJ99_000162</name>
</gene>